<accession>A0A126V1B3</accession>
<sequence>MDFLGRQQRPMKGAVSGQGRGGGLHGLTGVLIKSELVQNTGRFGCKSHLNVPLQMAVPFTSTLSFILFS</sequence>
<protein>
    <submittedName>
        <fullName evidence="2">Uncharacterized protein</fullName>
    </submittedName>
</protein>
<evidence type="ECO:0000256" key="1">
    <source>
        <dbReference type="SAM" id="MobiDB-lite"/>
    </source>
</evidence>
<dbReference type="KEGG" id="hat:RC74_09670"/>
<reference evidence="2 3" key="1">
    <citation type="submission" date="2016-02" db="EMBL/GenBank/DDBJ databases">
        <title>Complete genome sequence of Halocynthiibacter arcticus PAMC 20958t from arctic marine sediment.</title>
        <authorList>
            <person name="Lee Y.M."/>
            <person name="Baek K."/>
            <person name="Lee H.K."/>
            <person name="Shin S.C."/>
        </authorList>
    </citation>
    <scope>NUCLEOTIDE SEQUENCE [LARGE SCALE GENOMIC DNA]</scope>
    <source>
        <strain evidence="2">PAMC 20958</strain>
    </source>
</reference>
<dbReference type="STRING" id="1579316.RC74_09670"/>
<proteinExistence type="predicted"/>
<dbReference type="Proteomes" id="UP000070371">
    <property type="component" value="Chromosome"/>
</dbReference>
<evidence type="ECO:0000313" key="2">
    <source>
        <dbReference type="EMBL" id="AML51489.1"/>
    </source>
</evidence>
<organism evidence="2 3">
    <name type="scientific">Falsihalocynthiibacter arcticus</name>
    <dbReference type="NCBI Taxonomy" id="1579316"/>
    <lineage>
        <taxon>Bacteria</taxon>
        <taxon>Pseudomonadati</taxon>
        <taxon>Pseudomonadota</taxon>
        <taxon>Alphaproteobacteria</taxon>
        <taxon>Rhodobacterales</taxon>
        <taxon>Roseobacteraceae</taxon>
        <taxon>Falsihalocynthiibacter</taxon>
    </lineage>
</organism>
<dbReference type="EMBL" id="CP014327">
    <property type="protein sequence ID" value="AML51489.1"/>
    <property type="molecule type" value="Genomic_DNA"/>
</dbReference>
<name>A0A126V1B3_9RHOB</name>
<dbReference type="AlphaFoldDB" id="A0A126V1B3"/>
<feature type="region of interest" description="Disordered" evidence="1">
    <location>
        <begin position="1"/>
        <end position="20"/>
    </location>
</feature>
<gene>
    <name evidence="2" type="ORF">RC74_09670</name>
</gene>
<dbReference type="RefSeq" id="WP_039001366.1">
    <property type="nucleotide sequence ID" value="NZ_CP014327.1"/>
</dbReference>
<keyword evidence="3" id="KW-1185">Reference proteome</keyword>
<evidence type="ECO:0000313" key="3">
    <source>
        <dbReference type="Proteomes" id="UP000070371"/>
    </source>
</evidence>